<accession>L8HK29</accession>
<feature type="compositionally biased region" description="Basic and acidic residues" evidence="1">
    <location>
        <begin position="139"/>
        <end position="153"/>
    </location>
</feature>
<organism evidence="2 3">
    <name type="scientific">Acanthamoeba castellanii (strain ATCC 30010 / Neff)</name>
    <dbReference type="NCBI Taxonomy" id="1257118"/>
    <lineage>
        <taxon>Eukaryota</taxon>
        <taxon>Amoebozoa</taxon>
        <taxon>Discosea</taxon>
        <taxon>Longamoebia</taxon>
        <taxon>Centramoebida</taxon>
        <taxon>Acanthamoebidae</taxon>
        <taxon>Acanthamoeba</taxon>
    </lineage>
</organism>
<sequence length="539" mass="61212">MVERVVSGTLVELRRAQHEAAMRAEQMDLQLRLASRVWERDVMQLQTRNDAALESARAAHLAHERAADARLTVAHTWLAHALADLAERRLEAKALRHHQQQHQQHMQGRRTSDEEPSFWEVLRWKKGAADEGSSSKGGGGREADKRREAERELAQCRAENERLRLLLKRTTHTAQEWEEFSSREDAMEQIKSDKVVMTFLHSRVGELERQANTEREQRQSAEKRAATAEAENEVLKKRVAELDAHLLAATAAGGGGQASSGQLTVLVHEKDRQLQTLKQGYAQLRVKKDILVNEVKKLQADVARLGHENDQQKLDLQYLRSQEESFQKTASREEYELASLLIEVDELRRSLDEASLEKINARLVRERKQAAEDKRLQRERKRQEKAAAKLEGEAHQQGEGDKDDGDEGGDDDDDDGGDDDDKKNALPEPAELMDLSNQQLEEVHAEIDRRKEVLAAANAAEDEEQSTAAAHVVAHDQGVVQRVVAAERRQKREAKLRYLDLLGDICNLRIQVLAYSERLLAHAKHKGEKANHKFVWIEP</sequence>
<feature type="region of interest" description="Disordered" evidence="1">
    <location>
        <begin position="95"/>
        <end position="114"/>
    </location>
</feature>
<keyword evidence="3" id="KW-1185">Reference proteome</keyword>
<evidence type="ECO:0000256" key="1">
    <source>
        <dbReference type="SAM" id="MobiDB-lite"/>
    </source>
</evidence>
<feature type="region of interest" description="Disordered" evidence="1">
    <location>
        <begin position="367"/>
        <end position="436"/>
    </location>
</feature>
<evidence type="ECO:0000313" key="2">
    <source>
        <dbReference type="EMBL" id="ELR25557.1"/>
    </source>
</evidence>
<dbReference type="VEuPathDB" id="AmoebaDB:ACA1_296550"/>
<feature type="compositionally biased region" description="Basic and acidic residues" evidence="1">
    <location>
        <begin position="367"/>
        <end position="400"/>
    </location>
</feature>
<feature type="region of interest" description="Disordered" evidence="1">
    <location>
        <begin position="129"/>
        <end position="153"/>
    </location>
</feature>
<evidence type="ECO:0000313" key="3">
    <source>
        <dbReference type="Proteomes" id="UP000011083"/>
    </source>
</evidence>
<dbReference type="EMBL" id="KB007805">
    <property type="protein sequence ID" value="ELR25557.1"/>
    <property type="molecule type" value="Genomic_DNA"/>
</dbReference>
<dbReference type="Proteomes" id="UP000011083">
    <property type="component" value="Unassembled WGS sequence"/>
</dbReference>
<gene>
    <name evidence="2" type="ORF">ACA1_296550</name>
</gene>
<protein>
    <submittedName>
        <fullName evidence="2">Uncharacterized protein</fullName>
    </submittedName>
</protein>
<proteinExistence type="predicted"/>
<dbReference type="GeneID" id="14926617"/>
<feature type="compositionally biased region" description="Basic and acidic residues" evidence="1">
    <location>
        <begin position="207"/>
        <end position="226"/>
    </location>
</feature>
<dbReference type="RefSeq" id="XP_004368312.1">
    <property type="nucleotide sequence ID" value="XM_004368255.1"/>
</dbReference>
<dbReference type="AlphaFoldDB" id="L8HK29"/>
<dbReference type="KEGG" id="acan:ACA1_296550"/>
<reference evidence="2 3" key="1">
    <citation type="journal article" date="2013" name="Genome Biol.">
        <title>Genome of Acanthamoeba castellanii highlights extensive lateral gene transfer and early evolution of tyrosine kinase signaling.</title>
        <authorList>
            <person name="Clarke M."/>
            <person name="Lohan A.J."/>
            <person name="Liu B."/>
            <person name="Lagkouvardos I."/>
            <person name="Roy S."/>
            <person name="Zafar N."/>
            <person name="Bertelli C."/>
            <person name="Schilde C."/>
            <person name="Kianianmomeni A."/>
            <person name="Burglin T.R."/>
            <person name="Frech C."/>
            <person name="Turcotte B."/>
            <person name="Kopec K.O."/>
            <person name="Synnott J.M."/>
            <person name="Choo C."/>
            <person name="Paponov I."/>
            <person name="Finkler A."/>
            <person name="Soon Heng Tan C."/>
            <person name="Hutchins A.P."/>
            <person name="Weinmeier T."/>
            <person name="Rattei T."/>
            <person name="Chu J.S."/>
            <person name="Gimenez G."/>
            <person name="Irimia M."/>
            <person name="Rigden D.J."/>
            <person name="Fitzpatrick D.A."/>
            <person name="Lorenzo-Morales J."/>
            <person name="Bateman A."/>
            <person name="Chiu C.H."/>
            <person name="Tang P."/>
            <person name="Hegemann P."/>
            <person name="Fromm H."/>
            <person name="Raoult D."/>
            <person name="Greub G."/>
            <person name="Miranda-Saavedra D."/>
            <person name="Chen N."/>
            <person name="Nash P."/>
            <person name="Ginger M.L."/>
            <person name="Horn M."/>
            <person name="Schaap P."/>
            <person name="Caler L."/>
            <person name="Loftus B."/>
        </authorList>
    </citation>
    <scope>NUCLEOTIDE SEQUENCE [LARGE SCALE GENOMIC DNA]</scope>
    <source>
        <strain evidence="2 3">Neff</strain>
    </source>
</reference>
<feature type="compositionally biased region" description="Acidic residues" evidence="1">
    <location>
        <begin position="401"/>
        <end position="419"/>
    </location>
</feature>
<name>L8HK29_ACACF</name>
<feature type="region of interest" description="Disordered" evidence="1">
    <location>
        <begin position="207"/>
        <end position="229"/>
    </location>
</feature>